<protein>
    <recommendedName>
        <fullName evidence="4">DUF834 domain-containing protein</fullName>
    </recommendedName>
</protein>
<dbReference type="Proteomes" id="UP000008021">
    <property type="component" value="Chromosome 7"/>
</dbReference>
<dbReference type="Gramene" id="OMERI07G17530.1">
    <property type="protein sequence ID" value="OMERI07G17530.1"/>
    <property type="gene ID" value="OMERI07G17530"/>
</dbReference>
<feature type="region of interest" description="Disordered" evidence="1">
    <location>
        <begin position="35"/>
        <end position="122"/>
    </location>
</feature>
<dbReference type="AlphaFoldDB" id="A0A0E0EDW8"/>
<evidence type="ECO:0000313" key="2">
    <source>
        <dbReference type="EnsemblPlants" id="OMERI07G17530.1"/>
    </source>
</evidence>
<evidence type="ECO:0000256" key="1">
    <source>
        <dbReference type="SAM" id="MobiDB-lite"/>
    </source>
</evidence>
<evidence type="ECO:0008006" key="4">
    <source>
        <dbReference type="Google" id="ProtNLM"/>
    </source>
</evidence>
<dbReference type="HOGENOM" id="CLU_2030592_0_0_1"/>
<feature type="compositionally biased region" description="Acidic residues" evidence="1">
    <location>
        <begin position="103"/>
        <end position="122"/>
    </location>
</feature>
<reference evidence="2" key="1">
    <citation type="submission" date="2015-04" db="UniProtKB">
        <authorList>
            <consortium name="EnsemblPlants"/>
        </authorList>
    </citation>
    <scope>IDENTIFICATION</scope>
</reference>
<sequence>MTEVDASDGDGATAVAGVDNGTAAAVAGDEMAAAAVDESHGRGCKQWRRGWPGWTRATTAADVGGDDGCDCGGREPRLRMQATARRRGPQGDEGDGGRRQPQGDEDDDATMPVEPDEGSWST</sequence>
<organism evidence="2">
    <name type="scientific">Oryza meridionalis</name>
    <dbReference type="NCBI Taxonomy" id="40149"/>
    <lineage>
        <taxon>Eukaryota</taxon>
        <taxon>Viridiplantae</taxon>
        <taxon>Streptophyta</taxon>
        <taxon>Embryophyta</taxon>
        <taxon>Tracheophyta</taxon>
        <taxon>Spermatophyta</taxon>
        <taxon>Magnoliopsida</taxon>
        <taxon>Liliopsida</taxon>
        <taxon>Poales</taxon>
        <taxon>Poaceae</taxon>
        <taxon>BOP clade</taxon>
        <taxon>Oryzoideae</taxon>
        <taxon>Oryzeae</taxon>
        <taxon>Oryzinae</taxon>
        <taxon>Oryza</taxon>
    </lineage>
</organism>
<name>A0A0E0EDW8_9ORYZ</name>
<proteinExistence type="predicted"/>
<dbReference type="EnsemblPlants" id="OMERI07G17530.1">
    <property type="protein sequence ID" value="OMERI07G17530.1"/>
    <property type="gene ID" value="OMERI07G17530"/>
</dbReference>
<accession>A0A0E0EDW8</accession>
<keyword evidence="3" id="KW-1185">Reference proteome</keyword>
<evidence type="ECO:0000313" key="3">
    <source>
        <dbReference type="Proteomes" id="UP000008021"/>
    </source>
</evidence>
<reference evidence="2" key="2">
    <citation type="submission" date="2018-05" db="EMBL/GenBank/DDBJ databases">
        <title>OmerRS3 (Oryza meridionalis Reference Sequence Version 3).</title>
        <authorList>
            <person name="Zhang J."/>
            <person name="Kudrna D."/>
            <person name="Lee S."/>
            <person name="Talag J."/>
            <person name="Welchert J."/>
            <person name="Wing R.A."/>
        </authorList>
    </citation>
    <scope>NUCLEOTIDE SEQUENCE [LARGE SCALE GENOMIC DNA]</scope>
    <source>
        <strain evidence="2">cv. OR44</strain>
    </source>
</reference>